<dbReference type="Pfam" id="PF06144">
    <property type="entry name" value="DNA_pol3_delta"/>
    <property type="match status" value="1"/>
</dbReference>
<feature type="domain" description="DNA polymerase III subunit delta C-terminal" evidence="10">
    <location>
        <begin position="215"/>
        <end position="329"/>
    </location>
</feature>
<organism evidence="11 12">
    <name type="scientific">Methylovorus glucosotrophus (strain SIP3-4)</name>
    <dbReference type="NCBI Taxonomy" id="582744"/>
    <lineage>
        <taxon>Bacteria</taxon>
        <taxon>Pseudomonadati</taxon>
        <taxon>Pseudomonadota</taxon>
        <taxon>Betaproteobacteria</taxon>
        <taxon>Nitrosomonadales</taxon>
        <taxon>Methylophilaceae</taxon>
        <taxon>Methylovorus</taxon>
    </lineage>
</organism>
<keyword evidence="4 11" id="KW-0548">Nucleotidyltransferase</keyword>
<dbReference type="STRING" id="582744.Msip34_0572"/>
<dbReference type="HOGENOM" id="CLU_044694_0_0_4"/>
<reference evidence="11 12" key="2">
    <citation type="journal article" date="2011" name="J. Bacteriol.">
        <title>Genomes of three methylotrophs from a single niche uncover genetic and metabolic divergence of Methylophilaceae.</title>
        <authorList>
            <person name="Lapidus A."/>
            <person name="Clum A."/>
            <person name="Labutti K."/>
            <person name="Kaluzhnaya M.G."/>
            <person name="Lim S."/>
            <person name="Beck D.A."/>
            <person name="Glavina Del Rio T."/>
            <person name="Nolan M."/>
            <person name="Mavromatis K."/>
            <person name="Huntemann M."/>
            <person name="Lucas S."/>
            <person name="Lidstrom M.E."/>
            <person name="Ivanova N."/>
            <person name="Chistoserdova L."/>
        </authorList>
    </citation>
    <scope>NUCLEOTIDE SEQUENCE [LARGE SCALE GENOMIC DNA]</scope>
    <source>
        <strain evidence="11 12">SIP3-4</strain>
    </source>
</reference>
<dbReference type="Proteomes" id="UP000002743">
    <property type="component" value="Chromosome"/>
</dbReference>
<dbReference type="EC" id="2.7.7.7" evidence="1"/>
<dbReference type="InterPro" id="IPR010372">
    <property type="entry name" value="DNA_pol3_delta_N"/>
</dbReference>
<dbReference type="Gene3D" id="3.40.50.300">
    <property type="entry name" value="P-loop containing nucleotide triphosphate hydrolases"/>
    <property type="match status" value="1"/>
</dbReference>
<keyword evidence="6" id="KW-0239">DNA-directed DNA polymerase</keyword>
<dbReference type="eggNOG" id="COG1466">
    <property type="taxonomic scope" value="Bacteria"/>
</dbReference>
<dbReference type="EMBL" id="CP001674">
    <property type="protein sequence ID" value="ACT49820.1"/>
    <property type="molecule type" value="Genomic_DNA"/>
</dbReference>
<dbReference type="Gene3D" id="1.20.272.10">
    <property type="match status" value="1"/>
</dbReference>
<keyword evidence="5" id="KW-0235">DNA replication</keyword>
<name>C6X9K0_METGS</name>
<dbReference type="GO" id="GO:0009360">
    <property type="term" value="C:DNA polymerase III complex"/>
    <property type="evidence" value="ECO:0007669"/>
    <property type="project" value="InterPro"/>
</dbReference>
<dbReference type="SUPFAM" id="SSF52540">
    <property type="entry name" value="P-loop containing nucleoside triphosphate hydrolases"/>
    <property type="match status" value="1"/>
</dbReference>
<reference evidence="12" key="1">
    <citation type="submission" date="2009-07" db="EMBL/GenBank/DDBJ databases">
        <title>Complete sequence of chromosome of Methylovorus sp. SIP3-4.</title>
        <authorList>
            <person name="Lucas S."/>
            <person name="Copeland A."/>
            <person name="Lapidus A."/>
            <person name="Glavina del Rio T."/>
            <person name="Tice H."/>
            <person name="Bruce D."/>
            <person name="Goodwin L."/>
            <person name="Pitluck S."/>
            <person name="Clum A."/>
            <person name="Larimer F."/>
            <person name="Land M."/>
            <person name="Hauser L."/>
            <person name="Kyrpides N."/>
            <person name="Mikhailova N."/>
            <person name="Kayluzhnaya M."/>
            <person name="Chistoserdova L."/>
        </authorList>
    </citation>
    <scope>NUCLEOTIDE SEQUENCE [LARGE SCALE GENOMIC DNA]</scope>
    <source>
        <strain evidence="12">SIP3-4</strain>
    </source>
</reference>
<dbReference type="PANTHER" id="PTHR34388">
    <property type="entry name" value="DNA POLYMERASE III SUBUNIT DELTA"/>
    <property type="match status" value="1"/>
</dbReference>
<protein>
    <recommendedName>
        <fullName evidence="2">DNA polymerase III subunit delta</fullName>
        <ecNumber evidence="1">2.7.7.7</ecNumber>
    </recommendedName>
</protein>
<dbReference type="InterPro" id="IPR032780">
    <property type="entry name" value="DNA_pol3_delt_C"/>
</dbReference>
<dbReference type="RefSeq" id="WP_013441402.1">
    <property type="nucleotide sequence ID" value="NC_012969.1"/>
</dbReference>
<evidence type="ECO:0000256" key="8">
    <source>
        <dbReference type="ARBA" id="ARBA00049244"/>
    </source>
</evidence>
<evidence type="ECO:0000256" key="1">
    <source>
        <dbReference type="ARBA" id="ARBA00012417"/>
    </source>
</evidence>
<dbReference type="PANTHER" id="PTHR34388:SF1">
    <property type="entry name" value="DNA POLYMERASE III SUBUNIT DELTA"/>
    <property type="match status" value="1"/>
</dbReference>
<sequence>MRLPAEQLAKHLEKGLEPIYVLTGDEPLAQRECLDAIRAKARALGFDERTSLTVERNFNWQQIAAFGQSISLFASQRILELHIPSGKPGTDGGKALQAMAAKPLPDAVTIIILPKLDRDGKNSAWYGALENAAVTLTLQEVEAAQLPQWIARRLAMQQQETDQATLEFLAHQVEGNLLAAHQEIQKLGLLYPAGPLAAEAVRDAVLNVSRYDAFQLGEAVLAGDTERTVRILQGLRDEGVQPIAVMNPLLWVLRPLVRVKEAETRGENLNQAMQQARIYGDRQALTRRALARLSLRQLQAALHKLAEIDKTAKGLIRQDAWLEISRLCFGLAKVSSRAARRT</sequence>
<evidence type="ECO:0000256" key="4">
    <source>
        <dbReference type="ARBA" id="ARBA00022695"/>
    </source>
</evidence>
<keyword evidence="12" id="KW-1185">Reference proteome</keyword>
<keyword evidence="3 11" id="KW-0808">Transferase</keyword>
<dbReference type="InterPro" id="IPR027417">
    <property type="entry name" value="P-loop_NTPase"/>
</dbReference>
<dbReference type="CDD" id="cd18138">
    <property type="entry name" value="HLD_clamp_pol_III_delta"/>
    <property type="match status" value="1"/>
</dbReference>
<dbReference type="KEGG" id="mei:Msip34_0572"/>
<dbReference type="InterPro" id="IPR008921">
    <property type="entry name" value="DNA_pol3_clamp-load_cplx_C"/>
</dbReference>
<evidence type="ECO:0000256" key="7">
    <source>
        <dbReference type="ARBA" id="ARBA00034754"/>
    </source>
</evidence>
<evidence type="ECO:0000256" key="6">
    <source>
        <dbReference type="ARBA" id="ARBA00022932"/>
    </source>
</evidence>
<dbReference type="SUPFAM" id="SSF48019">
    <property type="entry name" value="post-AAA+ oligomerization domain-like"/>
    <property type="match status" value="1"/>
</dbReference>
<dbReference type="NCBIfam" id="TIGR01128">
    <property type="entry name" value="holA"/>
    <property type="match status" value="1"/>
</dbReference>
<evidence type="ECO:0000256" key="2">
    <source>
        <dbReference type="ARBA" id="ARBA00017703"/>
    </source>
</evidence>
<dbReference type="GO" id="GO:0006261">
    <property type="term" value="P:DNA-templated DNA replication"/>
    <property type="evidence" value="ECO:0007669"/>
    <property type="project" value="TreeGrafter"/>
</dbReference>
<dbReference type="GO" id="GO:0003677">
    <property type="term" value="F:DNA binding"/>
    <property type="evidence" value="ECO:0007669"/>
    <property type="project" value="InterPro"/>
</dbReference>
<dbReference type="OrthoDB" id="9770982at2"/>
<comment type="catalytic activity">
    <reaction evidence="8">
        <text>DNA(n) + a 2'-deoxyribonucleoside 5'-triphosphate = DNA(n+1) + diphosphate</text>
        <dbReference type="Rhea" id="RHEA:22508"/>
        <dbReference type="Rhea" id="RHEA-COMP:17339"/>
        <dbReference type="Rhea" id="RHEA-COMP:17340"/>
        <dbReference type="ChEBI" id="CHEBI:33019"/>
        <dbReference type="ChEBI" id="CHEBI:61560"/>
        <dbReference type="ChEBI" id="CHEBI:173112"/>
        <dbReference type="EC" id="2.7.7.7"/>
    </reaction>
</comment>
<evidence type="ECO:0000313" key="11">
    <source>
        <dbReference type="EMBL" id="ACT49820.1"/>
    </source>
</evidence>
<evidence type="ECO:0000259" key="9">
    <source>
        <dbReference type="Pfam" id="PF06144"/>
    </source>
</evidence>
<gene>
    <name evidence="11" type="ordered locus">Msip34_0572</name>
</gene>
<dbReference type="AlphaFoldDB" id="C6X9K0"/>
<evidence type="ECO:0000256" key="5">
    <source>
        <dbReference type="ARBA" id="ARBA00022705"/>
    </source>
</evidence>
<proteinExistence type="inferred from homology"/>
<accession>C6X9K0</accession>
<dbReference type="Pfam" id="PF14840">
    <property type="entry name" value="DNA_pol3_delt_C"/>
    <property type="match status" value="1"/>
</dbReference>
<evidence type="ECO:0000256" key="3">
    <source>
        <dbReference type="ARBA" id="ARBA00022679"/>
    </source>
</evidence>
<feature type="domain" description="DNA polymerase III delta N-terminal" evidence="9">
    <location>
        <begin position="20"/>
        <end position="136"/>
    </location>
</feature>
<dbReference type="InterPro" id="IPR005790">
    <property type="entry name" value="DNA_polIII_delta"/>
</dbReference>
<evidence type="ECO:0000259" key="10">
    <source>
        <dbReference type="Pfam" id="PF14840"/>
    </source>
</evidence>
<dbReference type="GO" id="GO:0003887">
    <property type="term" value="F:DNA-directed DNA polymerase activity"/>
    <property type="evidence" value="ECO:0007669"/>
    <property type="project" value="UniProtKB-KW"/>
</dbReference>
<evidence type="ECO:0000313" key="12">
    <source>
        <dbReference type="Proteomes" id="UP000002743"/>
    </source>
</evidence>
<comment type="similarity">
    <text evidence="7">Belongs to the DNA polymerase HolA subunit family.</text>
</comment>
<dbReference type="Gene3D" id="1.10.8.60">
    <property type="match status" value="1"/>
</dbReference>